<accession>A0ABQ3E543</accession>
<proteinExistence type="predicted"/>
<dbReference type="EMBL" id="BMXE01000002">
    <property type="protein sequence ID" value="GHB26263.1"/>
    <property type="molecule type" value="Genomic_DNA"/>
</dbReference>
<comment type="caution">
    <text evidence="1">The sequence shown here is derived from an EMBL/GenBank/DDBJ whole genome shotgun (WGS) entry which is preliminary data.</text>
</comment>
<dbReference type="Proteomes" id="UP000637980">
    <property type="component" value="Unassembled WGS sequence"/>
</dbReference>
<organism evidence="1 2">
    <name type="scientific">Pseudovibrio japonicus</name>
    <dbReference type="NCBI Taxonomy" id="366534"/>
    <lineage>
        <taxon>Bacteria</taxon>
        <taxon>Pseudomonadati</taxon>
        <taxon>Pseudomonadota</taxon>
        <taxon>Alphaproteobacteria</taxon>
        <taxon>Hyphomicrobiales</taxon>
        <taxon>Stappiaceae</taxon>
        <taxon>Pseudovibrio</taxon>
    </lineage>
</organism>
<sequence>MGTLSPLERELLTYVKQLTEASGHSNTVLSDLEKRSTGLLTQRLNDLEACLSELVSSQQQFNTALTGFLSEAESYTANATQLKQSETALMNARQRISR</sequence>
<protein>
    <submittedName>
        <fullName evidence="1">Uncharacterized protein</fullName>
    </submittedName>
</protein>
<keyword evidence="2" id="KW-1185">Reference proteome</keyword>
<name>A0ABQ3E543_9HYPH</name>
<gene>
    <name evidence="1" type="ORF">GCM10007094_13060</name>
</gene>
<reference evidence="2" key="1">
    <citation type="journal article" date="2019" name="Int. J. Syst. Evol. Microbiol.">
        <title>The Global Catalogue of Microorganisms (GCM) 10K type strain sequencing project: providing services to taxonomists for standard genome sequencing and annotation.</title>
        <authorList>
            <consortium name="The Broad Institute Genomics Platform"/>
            <consortium name="The Broad Institute Genome Sequencing Center for Infectious Disease"/>
            <person name="Wu L."/>
            <person name="Ma J."/>
        </authorList>
    </citation>
    <scope>NUCLEOTIDE SEQUENCE [LARGE SCALE GENOMIC DNA]</scope>
    <source>
        <strain evidence="2">KCTC 12861</strain>
    </source>
</reference>
<evidence type="ECO:0000313" key="2">
    <source>
        <dbReference type="Proteomes" id="UP000637980"/>
    </source>
</evidence>
<evidence type="ECO:0000313" key="1">
    <source>
        <dbReference type="EMBL" id="GHB26263.1"/>
    </source>
</evidence>
<dbReference type="RefSeq" id="WP_189435962.1">
    <property type="nucleotide sequence ID" value="NZ_BMXE01000002.1"/>
</dbReference>